<evidence type="ECO:0000256" key="4">
    <source>
        <dbReference type="ARBA" id="ARBA00022777"/>
    </source>
</evidence>
<dbReference type="EC" id="2.7.13.3" evidence="2"/>
<accession>Q026N9</accession>
<name>Q026N9_SOLUE</name>
<dbReference type="HOGENOM" id="CLU_000445_89_1_0"/>
<dbReference type="GO" id="GO:0004673">
    <property type="term" value="F:protein histidine kinase activity"/>
    <property type="evidence" value="ECO:0007669"/>
    <property type="project" value="UniProtKB-EC"/>
</dbReference>
<feature type="domain" description="Histidine kinase" evidence="5">
    <location>
        <begin position="16"/>
        <end position="224"/>
    </location>
</feature>
<dbReference type="STRING" id="234267.Acid_2040"/>
<protein>
    <recommendedName>
        <fullName evidence="2">histidine kinase</fullName>
        <ecNumber evidence="2">2.7.13.3</ecNumber>
    </recommendedName>
</protein>
<dbReference type="EMBL" id="CP000473">
    <property type="protein sequence ID" value="ABJ83030.1"/>
    <property type="molecule type" value="Genomic_DNA"/>
</dbReference>
<dbReference type="GO" id="GO:0000156">
    <property type="term" value="F:phosphorelay response regulator activity"/>
    <property type="evidence" value="ECO:0007669"/>
    <property type="project" value="TreeGrafter"/>
</dbReference>
<dbReference type="SMART" id="SM00387">
    <property type="entry name" value="HATPase_c"/>
    <property type="match status" value="1"/>
</dbReference>
<keyword evidence="3" id="KW-0808">Transferase</keyword>
<dbReference type="PROSITE" id="PS50109">
    <property type="entry name" value="HIS_KIN"/>
    <property type="match status" value="1"/>
</dbReference>
<dbReference type="Gene3D" id="3.30.565.10">
    <property type="entry name" value="Histidine kinase-like ATPase, C-terminal domain"/>
    <property type="match status" value="1"/>
</dbReference>
<dbReference type="PANTHER" id="PTHR42878">
    <property type="entry name" value="TWO-COMPONENT HISTIDINE KINASE"/>
    <property type="match status" value="1"/>
</dbReference>
<dbReference type="OrthoDB" id="9813394at2"/>
<dbReference type="SUPFAM" id="SSF55874">
    <property type="entry name" value="ATPase domain of HSP90 chaperone/DNA topoisomerase II/histidine kinase"/>
    <property type="match status" value="1"/>
</dbReference>
<comment type="catalytic activity">
    <reaction evidence="1">
        <text>ATP + protein L-histidine = ADP + protein N-phospho-L-histidine.</text>
        <dbReference type="EC" id="2.7.13.3"/>
    </reaction>
</comment>
<reference evidence="6" key="1">
    <citation type="submission" date="2006-10" db="EMBL/GenBank/DDBJ databases">
        <title>Complete sequence of Solibacter usitatus Ellin6076.</title>
        <authorList>
            <consortium name="US DOE Joint Genome Institute"/>
            <person name="Copeland A."/>
            <person name="Lucas S."/>
            <person name="Lapidus A."/>
            <person name="Barry K."/>
            <person name="Detter J.C."/>
            <person name="Glavina del Rio T."/>
            <person name="Hammon N."/>
            <person name="Israni S."/>
            <person name="Dalin E."/>
            <person name="Tice H."/>
            <person name="Pitluck S."/>
            <person name="Thompson L.S."/>
            <person name="Brettin T."/>
            <person name="Bruce D."/>
            <person name="Han C."/>
            <person name="Tapia R."/>
            <person name="Gilna P."/>
            <person name="Schmutz J."/>
            <person name="Larimer F."/>
            <person name="Land M."/>
            <person name="Hauser L."/>
            <person name="Kyrpides N."/>
            <person name="Mikhailova N."/>
            <person name="Janssen P.H."/>
            <person name="Kuske C.R."/>
            <person name="Richardson P."/>
        </authorList>
    </citation>
    <scope>NUCLEOTIDE SEQUENCE</scope>
    <source>
        <strain evidence="6">Ellin6076</strain>
    </source>
</reference>
<dbReference type="InterPro" id="IPR050351">
    <property type="entry name" value="BphY/WalK/GraS-like"/>
</dbReference>
<dbReference type="AlphaFoldDB" id="Q026N9"/>
<evidence type="ECO:0000256" key="2">
    <source>
        <dbReference type="ARBA" id="ARBA00012438"/>
    </source>
</evidence>
<dbReference type="KEGG" id="sus:Acid_2040"/>
<gene>
    <name evidence="6" type="ordered locus">Acid_2040</name>
</gene>
<evidence type="ECO:0000313" key="6">
    <source>
        <dbReference type="EMBL" id="ABJ83030.1"/>
    </source>
</evidence>
<dbReference type="InterPro" id="IPR003594">
    <property type="entry name" value="HATPase_dom"/>
</dbReference>
<dbReference type="GO" id="GO:0030295">
    <property type="term" value="F:protein kinase activator activity"/>
    <property type="evidence" value="ECO:0007669"/>
    <property type="project" value="TreeGrafter"/>
</dbReference>
<keyword evidence="4 6" id="KW-0418">Kinase</keyword>
<dbReference type="PRINTS" id="PR00344">
    <property type="entry name" value="BCTRLSENSOR"/>
</dbReference>
<dbReference type="InterPro" id="IPR005467">
    <property type="entry name" value="His_kinase_dom"/>
</dbReference>
<dbReference type="InParanoid" id="Q026N9"/>
<evidence type="ECO:0000256" key="3">
    <source>
        <dbReference type="ARBA" id="ARBA00022679"/>
    </source>
</evidence>
<dbReference type="eggNOG" id="COG4251">
    <property type="taxonomic scope" value="Bacteria"/>
</dbReference>
<evidence type="ECO:0000259" key="5">
    <source>
        <dbReference type="PROSITE" id="PS50109"/>
    </source>
</evidence>
<dbReference type="InterPro" id="IPR036890">
    <property type="entry name" value="HATPase_C_sf"/>
</dbReference>
<sequence>MRGFKSDRELSEFLLRACHDVRAAARAVRTHSELILKDAAAGKSADLEIRANFIVGGASRIDALTNGLAAFAIALQTDPGSFQVMRVDVLVRTVIAKLGPDLRAAAAVVEYGELPQVLGSPDRLMQVFEQLLRNALVHRGEDPPRVSIQAAKHAEGWLFTVRDNGPGLEAESLESIFRPFERLNSNGGAGLGLAICREIIQRHGGRIWAESAPGGTTICFTLPD</sequence>
<dbReference type="InterPro" id="IPR004358">
    <property type="entry name" value="Sig_transdc_His_kin-like_C"/>
</dbReference>
<dbReference type="PANTHER" id="PTHR42878:SF15">
    <property type="entry name" value="BACTERIOPHYTOCHROME"/>
    <property type="match status" value="1"/>
</dbReference>
<evidence type="ECO:0000256" key="1">
    <source>
        <dbReference type="ARBA" id="ARBA00000085"/>
    </source>
</evidence>
<dbReference type="Pfam" id="PF02518">
    <property type="entry name" value="HATPase_c"/>
    <property type="match status" value="1"/>
</dbReference>
<dbReference type="GO" id="GO:0007234">
    <property type="term" value="P:osmosensory signaling via phosphorelay pathway"/>
    <property type="evidence" value="ECO:0007669"/>
    <property type="project" value="TreeGrafter"/>
</dbReference>
<proteinExistence type="predicted"/>
<organism evidence="6">
    <name type="scientific">Solibacter usitatus (strain Ellin6076)</name>
    <dbReference type="NCBI Taxonomy" id="234267"/>
    <lineage>
        <taxon>Bacteria</taxon>
        <taxon>Pseudomonadati</taxon>
        <taxon>Acidobacteriota</taxon>
        <taxon>Terriglobia</taxon>
        <taxon>Bryobacterales</taxon>
        <taxon>Solibacteraceae</taxon>
        <taxon>Candidatus Solibacter</taxon>
    </lineage>
</organism>